<keyword evidence="3" id="KW-0347">Helicase</keyword>
<dbReference type="SMART" id="SM00487">
    <property type="entry name" value="DEXDc"/>
    <property type="match status" value="1"/>
</dbReference>
<evidence type="ECO:0000259" key="1">
    <source>
        <dbReference type="PROSITE" id="PS51192"/>
    </source>
</evidence>
<evidence type="ECO:0000259" key="2">
    <source>
        <dbReference type="PROSITE" id="PS51194"/>
    </source>
</evidence>
<keyword evidence="3" id="KW-0378">Hydrolase</keyword>
<dbReference type="InterPro" id="IPR050496">
    <property type="entry name" value="SNF2_RAD54_helicase_repair"/>
</dbReference>
<dbReference type="InterPro" id="IPR000330">
    <property type="entry name" value="SNF2_N"/>
</dbReference>
<feature type="domain" description="Helicase C-terminal" evidence="2">
    <location>
        <begin position="310"/>
        <end position="465"/>
    </location>
</feature>
<dbReference type="GO" id="GO:0004386">
    <property type="term" value="F:helicase activity"/>
    <property type="evidence" value="ECO:0007669"/>
    <property type="project" value="UniProtKB-KW"/>
</dbReference>
<organism evidence="3 4">
    <name type="scientific">Arthrobacter phage Molivia</name>
    <dbReference type="NCBI Taxonomy" id="2015839"/>
    <lineage>
        <taxon>Viruses</taxon>
        <taxon>Duplodnaviria</taxon>
        <taxon>Heunggongvirae</taxon>
        <taxon>Uroviricota</taxon>
        <taxon>Caudoviricetes</taxon>
        <taxon>Amigovirus</taxon>
        <taxon>Amigovirus molivia</taxon>
    </lineage>
</organism>
<dbReference type="GeneID" id="40086286"/>
<dbReference type="PANTHER" id="PTHR45629:SF7">
    <property type="entry name" value="DNA EXCISION REPAIR PROTEIN ERCC-6-RELATED"/>
    <property type="match status" value="1"/>
</dbReference>
<dbReference type="InterPro" id="IPR014001">
    <property type="entry name" value="Helicase_ATP-bd"/>
</dbReference>
<dbReference type="PROSITE" id="PS51192">
    <property type="entry name" value="HELICASE_ATP_BIND_1"/>
    <property type="match status" value="1"/>
</dbReference>
<sequence>MEPLVLRPKQQITVDAILNDERHLSGSLGGFGKTLVGTEAVLRSGAAVTLIVCPLKVIRNWDRAFKQQTRGEHPGIRQISSTKAGVEAFTDIQAGVPGVYAVGWEFFRTLLWHRIRIDFAIADECHRAANWKSKQSDSLHTVHAQWRVAFSGTPAGNKTEGLFGTLRWLWPDRYPHYWPWIGKFFHKGMETQRTRGGGSVNLMKVLGEKMPGAAWDDIPSKTRFASEQINSVINHIIEVDMKPAQRRIYRDFEKEAFVWLDDNPMYAQLPAVKAMRLRQIALGVPMVTYDEEGEPVVSFDPEAKSGKIEALADLLSDLYAERPYPVMVYTHSRKFVEVVVHQLQQKGYRAVGFVGGQTHEEVNAKIDGFGETHDIIVATIGSIGEGVDRLQLVCNTEVWLSLDDNRLLNRQAQWRLDRTGQLPQPINRYLIRSLETVETEQHARIANDDQILDESLTITLEESTV</sequence>
<keyword evidence="3" id="KW-0067">ATP-binding</keyword>
<accession>A0A286S278</accession>
<dbReference type="GO" id="GO:0005524">
    <property type="term" value="F:ATP binding"/>
    <property type="evidence" value="ECO:0007669"/>
    <property type="project" value="InterPro"/>
</dbReference>
<keyword evidence="3" id="KW-0547">Nucleotide-binding</keyword>
<dbReference type="GO" id="GO:0015616">
    <property type="term" value="F:DNA translocase activity"/>
    <property type="evidence" value="ECO:0007669"/>
    <property type="project" value="TreeGrafter"/>
</dbReference>
<dbReference type="KEGG" id="vg:40086286"/>
<name>A0A286S278_9CAUD</name>
<proteinExistence type="predicted"/>
<reference evidence="4" key="1">
    <citation type="submission" date="2017-06" db="EMBL/GenBank/DDBJ databases">
        <authorList>
            <person name="Kim H.J."/>
            <person name="Triplett B.A."/>
        </authorList>
    </citation>
    <scope>NUCLEOTIDE SEQUENCE [LARGE SCALE GENOMIC DNA]</scope>
</reference>
<dbReference type="EMBL" id="MF185731">
    <property type="protein sequence ID" value="ASX99295.1"/>
    <property type="molecule type" value="Genomic_DNA"/>
</dbReference>
<dbReference type="PROSITE" id="PS51194">
    <property type="entry name" value="HELICASE_CTER"/>
    <property type="match status" value="1"/>
</dbReference>
<dbReference type="Gene3D" id="3.40.50.10810">
    <property type="entry name" value="Tandem AAA-ATPase domain"/>
    <property type="match status" value="1"/>
</dbReference>
<evidence type="ECO:0000313" key="3">
    <source>
        <dbReference type="EMBL" id="ASX99295.1"/>
    </source>
</evidence>
<feature type="domain" description="Helicase ATP-binding" evidence="1">
    <location>
        <begin position="14"/>
        <end position="172"/>
    </location>
</feature>
<dbReference type="GO" id="GO:0000724">
    <property type="term" value="P:double-strand break repair via homologous recombination"/>
    <property type="evidence" value="ECO:0007669"/>
    <property type="project" value="TreeGrafter"/>
</dbReference>
<keyword evidence="4" id="KW-1185">Reference proteome</keyword>
<protein>
    <submittedName>
        <fullName evidence="3">DNA helicase</fullName>
    </submittedName>
</protein>
<dbReference type="InterPro" id="IPR038718">
    <property type="entry name" value="SNF2-like_sf"/>
</dbReference>
<dbReference type="PANTHER" id="PTHR45629">
    <property type="entry name" value="SNF2/RAD54 FAMILY MEMBER"/>
    <property type="match status" value="1"/>
</dbReference>
<dbReference type="Pfam" id="PF00176">
    <property type="entry name" value="SNF2-rel_dom"/>
    <property type="match status" value="1"/>
</dbReference>
<dbReference type="InterPro" id="IPR001650">
    <property type="entry name" value="Helicase_C-like"/>
</dbReference>
<dbReference type="Pfam" id="PF00271">
    <property type="entry name" value="Helicase_C"/>
    <property type="match status" value="1"/>
</dbReference>
<dbReference type="SUPFAM" id="SSF52540">
    <property type="entry name" value="P-loop containing nucleoside triphosphate hydrolases"/>
    <property type="match status" value="1"/>
</dbReference>
<dbReference type="Proteomes" id="UP000225204">
    <property type="component" value="Segment"/>
</dbReference>
<evidence type="ECO:0000313" key="4">
    <source>
        <dbReference type="Proteomes" id="UP000225204"/>
    </source>
</evidence>
<dbReference type="RefSeq" id="YP_009610196.1">
    <property type="nucleotide sequence ID" value="NC_042001.1"/>
</dbReference>
<dbReference type="InterPro" id="IPR027417">
    <property type="entry name" value="P-loop_NTPase"/>
</dbReference>
<dbReference type="OrthoDB" id="2514at10239"/>
<dbReference type="Gene3D" id="3.40.50.300">
    <property type="entry name" value="P-loop containing nucleotide triphosphate hydrolases"/>
    <property type="match status" value="1"/>
</dbReference>
<gene>
    <name evidence="3" type="primary">74</name>
    <name evidence="3" type="ORF">SEA_MOLIVIA_74</name>
</gene>